<gene>
    <name evidence="1" type="ORF">FCULG_00006140</name>
    <name evidence="2" type="ORF">HYE67_001955</name>
</gene>
<dbReference type="OMA" id="ELWLYSV"/>
<dbReference type="OrthoDB" id="4093325at2759"/>
<evidence type="ECO:0000313" key="3">
    <source>
        <dbReference type="Proteomes" id="UP000241587"/>
    </source>
</evidence>
<reference evidence="1 3" key="1">
    <citation type="submission" date="2018-02" db="EMBL/GenBank/DDBJ databases">
        <title>Fusarium culmorum secondary metabolites in fungal-bacterial-plant interactions.</title>
        <authorList>
            <person name="Schmidt R."/>
        </authorList>
    </citation>
    <scope>NUCLEOTIDE SEQUENCE [LARGE SCALE GENOMIC DNA]</scope>
    <source>
        <strain evidence="1 3">PV</strain>
    </source>
</reference>
<proteinExistence type="predicted"/>
<dbReference type="Proteomes" id="UP000241587">
    <property type="component" value="Unassembled WGS sequence"/>
</dbReference>
<evidence type="ECO:0000313" key="1">
    <source>
        <dbReference type="EMBL" id="PTD07132.1"/>
    </source>
</evidence>
<sequence length="193" mass="21068">MQFKTLLVAAGVASAAPKATIPKNFEFQGLALRSASPIHFNYLQASQESFELKLKDQKASCYSSKDKPQEATFQLYGDELWLYSVGNPRQQAYVDFSGMGQGKFGFTTGAQPAPKNASRKGWKVDKDGMLTCDGSSFVACPMGDNLEKTSWSVWVYNSIDNPGGNKNCLPFSVKAVKVEKPIPCSYSAIQPKA</sequence>
<organism evidence="1 3">
    <name type="scientific">Fusarium culmorum</name>
    <dbReference type="NCBI Taxonomy" id="5516"/>
    <lineage>
        <taxon>Eukaryota</taxon>
        <taxon>Fungi</taxon>
        <taxon>Dikarya</taxon>
        <taxon>Ascomycota</taxon>
        <taxon>Pezizomycotina</taxon>
        <taxon>Sordariomycetes</taxon>
        <taxon>Hypocreomycetidae</taxon>
        <taxon>Hypocreales</taxon>
        <taxon>Nectriaceae</taxon>
        <taxon>Fusarium</taxon>
    </lineage>
</organism>
<accession>A0A2T4GUA2</accession>
<dbReference type="EMBL" id="CP064747">
    <property type="protein sequence ID" value="QPC59724.1"/>
    <property type="molecule type" value="Genomic_DNA"/>
</dbReference>
<name>A0A2T4GUA2_FUSCU</name>
<keyword evidence="3" id="KW-1185">Reference proteome</keyword>
<dbReference type="Proteomes" id="UP000663297">
    <property type="component" value="Chromosome 1"/>
</dbReference>
<dbReference type="EMBL" id="PVEM01000006">
    <property type="protein sequence ID" value="PTD07132.1"/>
    <property type="molecule type" value="Genomic_DNA"/>
</dbReference>
<protein>
    <submittedName>
        <fullName evidence="1">Cell wall protein phiA</fullName>
    </submittedName>
</protein>
<evidence type="ECO:0000313" key="2">
    <source>
        <dbReference type="EMBL" id="QPC59724.1"/>
    </source>
</evidence>
<dbReference type="AlphaFoldDB" id="A0A2T4GUA2"/>
<reference evidence="2" key="2">
    <citation type="submission" date="2020-11" db="EMBL/GenBank/DDBJ databases">
        <title>The chromosome-scale genome resource for two endophytic Fusarium species: F. culmorum and F. pseudograminearum.</title>
        <authorList>
            <person name="Yuan Z."/>
        </authorList>
    </citation>
    <scope>NUCLEOTIDE SEQUENCE</scope>
    <source>
        <strain evidence="2">Class2-1B</strain>
    </source>
</reference>